<dbReference type="InterPro" id="IPR001867">
    <property type="entry name" value="OmpR/PhoB-type_DNA-bd"/>
</dbReference>
<name>A0A9X2LT35_STRMQ</name>
<keyword evidence="6" id="KW-1185">Reference proteome</keyword>
<comment type="caution">
    <text evidence="5">The sequence shown here is derived from an EMBL/GenBank/DDBJ whole genome shotgun (WGS) entry which is preliminary data.</text>
</comment>
<evidence type="ECO:0000256" key="3">
    <source>
        <dbReference type="ARBA" id="ARBA00023163"/>
    </source>
</evidence>
<protein>
    <recommendedName>
        <fullName evidence="4">OmpR/PhoB-type domain-containing protein</fullName>
    </recommendedName>
</protein>
<dbReference type="GO" id="GO:0000160">
    <property type="term" value="P:phosphorelay signal transduction system"/>
    <property type="evidence" value="ECO:0007669"/>
    <property type="project" value="InterPro"/>
</dbReference>
<accession>A0A9X2LT35</accession>
<evidence type="ECO:0000256" key="1">
    <source>
        <dbReference type="ARBA" id="ARBA00023015"/>
    </source>
</evidence>
<dbReference type="AlphaFoldDB" id="A0A9X2LT35"/>
<dbReference type="EMBL" id="JANIIC010000006">
    <property type="protein sequence ID" value="MCQ8829013.1"/>
    <property type="molecule type" value="Genomic_DNA"/>
</dbReference>
<dbReference type="InterPro" id="IPR016032">
    <property type="entry name" value="Sig_transdc_resp-reg_C-effctor"/>
</dbReference>
<dbReference type="InterPro" id="IPR029016">
    <property type="entry name" value="GAF-like_dom_sf"/>
</dbReference>
<dbReference type="Gene3D" id="1.10.10.10">
    <property type="entry name" value="Winged helix-like DNA-binding domain superfamily/Winged helix DNA-binding domain"/>
    <property type="match status" value="1"/>
</dbReference>
<dbReference type="SMART" id="SM00862">
    <property type="entry name" value="Trans_reg_C"/>
    <property type="match status" value="1"/>
</dbReference>
<sequence>MPSAPELRALRDTWASHWAAFFGSAGEGATPALPRDIRDSWGRTKAFGAPLTTTAAAYRPATSDAGSALHRAVRHLEPHIRAVSVESGYLIAIADATGTLIHTSAGREMLKRAERVNAVPLSIWAEHVMGTNAVSLALRTGCPAQVFATQHAARELHDWTCWAVPLRARDTGAPGGVVNIAAPWNHHVPMGAALARSVALMVEDAQEAPTASGSGERPKLVIRLLGPPDVVLRGAPVPVSPRQTEIVAILATRPGGVSLEELHSHLYGDRRVAFTTLRAELSKLRSLLGGDLLLGRPYRLNAEVDLDLSRALGHLAAGETGQALDLLRGEPLPGSASPYLREMCTHVCVAFRNRLLLTGCAADALRYAGIFPWDEEVLRTVMERTPREDPLFTLLAGRLAASVSPAPTFRQHLGRTVGAQDAIVLSR</sequence>
<dbReference type="SUPFAM" id="SSF46894">
    <property type="entry name" value="C-terminal effector domain of the bipartite response regulators"/>
    <property type="match status" value="1"/>
</dbReference>
<proteinExistence type="predicted"/>
<gene>
    <name evidence="5" type="ORF">NQU54_07950</name>
</gene>
<dbReference type="InterPro" id="IPR036388">
    <property type="entry name" value="WH-like_DNA-bd_sf"/>
</dbReference>
<keyword evidence="1" id="KW-0805">Transcription regulation</keyword>
<dbReference type="Gene3D" id="3.30.450.40">
    <property type="match status" value="1"/>
</dbReference>
<organism evidence="5 6">
    <name type="scientific">Streptomyces malaysiensis subsp. samsunensis</name>
    <dbReference type="NCBI Taxonomy" id="459658"/>
    <lineage>
        <taxon>Bacteria</taxon>
        <taxon>Bacillati</taxon>
        <taxon>Actinomycetota</taxon>
        <taxon>Actinomycetes</taxon>
        <taxon>Kitasatosporales</taxon>
        <taxon>Streptomycetaceae</taxon>
        <taxon>Streptomyces</taxon>
        <taxon>Streptomyces violaceusniger group</taxon>
    </lineage>
</organism>
<keyword evidence="3" id="KW-0804">Transcription</keyword>
<evidence type="ECO:0000259" key="4">
    <source>
        <dbReference type="SMART" id="SM00862"/>
    </source>
</evidence>
<reference evidence="5" key="1">
    <citation type="submission" date="2022-06" db="EMBL/GenBank/DDBJ databases">
        <title>WGS of actinobacteria.</title>
        <authorList>
            <person name="Thawai C."/>
        </authorList>
    </citation>
    <scope>NUCLEOTIDE SEQUENCE</scope>
    <source>
        <strain evidence="5">DSM 42010</strain>
    </source>
</reference>
<evidence type="ECO:0000313" key="6">
    <source>
        <dbReference type="Proteomes" id="UP001142400"/>
    </source>
</evidence>
<feature type="domain" description="OmpR/PhoB-type" evidence="4">
    <location>
        <begin position="234"/>
        <end position="300"/>
    </location>
</feature>
<evidence type="ECO:0000313" key="5">
    <source>
        <dbReference type="EMBL" id="MCQ8829013.1"/>
    </source>
</evidence>
<dbReference type="GO" id="GO:0003677">
    <property type="term" value="F:DNA binding"/>
    <property type="evidence" value="ECO:0007669"/>
    <property type="project" value="UniProtKB-KW"/>
</dbReference>
<dbReference type="GO" id="GO:0006355">
    <property type="term" value="P:regulation of DNA-templated transcription"/>
    <property type="evidence" value="ECO:0007669"/>
    <property type="project" value="InterPro"/>
</dbReference>
<dbReference type="Proteomes" id="UP001142400">
    <property type="component" value="Unassembled WGS sequence"/>
</dbReference>
<keyword evidence="2" id="KW-0238">DNA-binding</keyword>
<dbReference type="RefSeq" id="WP_257630435.1">
    <property type="nucleotide sequence ID" value="NZ_JANIIC010000006.1"/>
</dbReference>
<evidence type="ECO:0000256" key="2">
    <source>
        <dbReference type="ARBA" id="ARBA00023125"/>
    </source>
</evidence>